<name>I6YXQ3_MELRP</name>
<dbReference type="Gene3D" id="3.30.565.10">
    <property type="entry name" value="Histidine kinase-like ATPase, C-terminal domain"/>
    <property type="match status" value="1"/>
</dbReference>
<dbReference type="GO" id="GO:0000156">
    <property type="term" value="F:phosphorelay response regulator activity"/>
    <property type="evidence" value="ECO:0007669"/>
    <property type="project" value="TreeGrafter"/>
</dbReference>
<dbReference type="FunFam" id="3.30.565.10:FF:000006">
    <property type="entry name" value="Sensor histidine kinase WalK"/>
    <property type="match status" value="1"/>
</dbReference>
<dbReference type="GO" id="GO:0030295">
    <property type="term" value="F:protein kinase activator activity"/>
    <property type="evidence" value="ECO:0007669"/>
    <property type="project" value="TreeGrafter"/>
</dbReference>
<sequence>MALNSKNIDNSHLQALFTLLNSFDVGYFVSDKSGNIIHTNSSLYNLLNIGFDSDVTSQTDRLFEYIKENLLSDLINIEPVEKLKLDFTRNFSAVLPVKGNRYIKMVTYPIRGLSQETRLWAFLDISEKVRGGLTLTGNLPVVEVEQSGTTKDVAEEENIQKLKVENRELREELNAKDKFISLIAHDLKSPFQGLLGIFDIISETFDELNPEELRRYLGYAKSSVKNLYNLVDELLNWSRLLLGQVKVNPVKVNLTEVYSNIIELNKHALNNKNLTVINYLSESLIAYADENMVQMVFRNLLSNAIKFSRRGGAIIINGRRTNGSIEVSVSDQGIGMDKETQDRLFKLGEQVNMLGTENEPGSGLGLLLCKEMVELNNGKIWFESEPDKGTTFYVSLPKAE</sequence>
<dbReference type="InterPro" id="IPR036097">
    <property type="entry name" value="HisK_dim/P_sf"/>
</dbReference>
<evidence type="ECO:0000256" key="4">
    <source>
        <dbReference type="ARBA" id="ARBA00022679"/>
    </source>
</evidence>
<comment type="catalytic activity">
    <reaction evidence="1">
        <text>ATP + protein L-histidine = ADP + protein N-phospho-L-histidine.</text>
        <dbReference type="EC" id="2.7.13.3"/>
    </reaction>
</comment>
<dbReference type="RefSeq" id="WP_014856779.1">
    <property type="nucleotide sequence ID" value="NC_018178.1"/>
</dbReference>
<keyword evidence="6 11" id="KW-0418">Kinase</keyword>
<feature type="coiled-coil region" evidence="9">
    <location>
        <begin position="152"/>
        <end position="179"/>
    </location>
</feature>
<dbReference type="AlphaFoldDB" id="I6YXQ3"/>
<dbReference type="HOGENOM" id="CLU_000445_89_2_10"/>
<dbReference type="PANTHER" id="PTHR42878">
    <property type="entry name" value="TWO-COMPONENT HISTIDINE KINASE"/>
    <property type="match status" value="1"/>
</dbReference>
<proteinExistence type="predicted"/>
<organism evidence="11 12">
    <name type="scientific">Melioribacter roseus (strain DSM 23840 / JCM 17771 / VKM B-2668 / P3M-2)</name>
    <dbReference type="NCBI Taxonomy" id="1191523"/>
    <lineage>
        <taxon>Bacteria</taxon>
        <taxon>Pseudomonadati</taxon>
        <taxon>Ignavibacteriota</taxon>
        <taxon>Ignavibacteria</taxon>
        <taxon>Ignavibacteriales</taxon>
        <taxon>Melioribacteraceae</taxon>
        <taxon>Melioribacter</taxon>
    </lineage>
</organism>
<dbReference type="PATRIC" id="fig|1191523.3.peg.2239"/>
<accession>I6YXQ3</accession>
<dbReference type="InterPro" id="IPR050351">
    <property type="entry name" value="BphY/WalK/GraS-like"/>
</dbReference>
<dbReference type="SUPFAM" id="SSF47384">
    <property type="entry name" value="Homodimeric domain of signal transducing histidine kinase"/>
    <property type="match status" value="1"/>
</dbReference>
<dbReference type="eggNOG" id="COG2205">
    <property type="taxonomic scope" value="Bacteria"/>
</dbReference>
<keyword evidence="3" id="KW-0597">Phosphoprotein</keyword>
<keyword evidence="9" id="KW-0175">Coiled coil</keyword>
<dbReference type="STRING" id="1191523.MROS_2117"/>
<evidence type="ECO:0000256" key="1">
    <source>
        <dbReference type="ARBA" id="ARBA00000085"/>
    </source>
</evidence>
<dbReference type="Pfam" id="PF00512">
    <property type="entry name" value="HisKA"/>
    <property type="match status" value="1"/>
</dbReference>
<evidence type="ECO:0000256" key="8">
    <source>
        <dbReference type="ARBA" id="ARBA00023012"/>
    </source>
</evidence>
<evidence type="ECO:0000256" key="3">
    <source>
        <dbReference type="ARBA" id="ARBA00022553"/>
    </source>
</evidence>
<dbReference type="GO" id="GO:0000155">
    <property type="term" value="F:phosphorelay sensor kinase activity"/>
    <property type="evidence" value="ECO:0007669"/>
    <property type="project" value="InterPro"/>
</dbReference>
<gene>
    <name evidence="11" type="ordered locus">MROS_2117</name>
</gene>
<dbReference type="OrthoDB" id="9811889at2"/>
<dbReference type="InterPro" id="IPR003661">
    <property type="entry name" value="HisK_dim/P_dom"/>
</dbReference>
<keyword evidence="7" id="KW-0067">ATP-binding</keyword>
<dbReference type="InterPro" id="IPR004358">
    <property type="entry name" value="Sig_transdc_His_kin-like_C"/>
</dbReference>
<evidence type="ECO:0000256" key="2">
    <source>
        <dbReference type="ARBA" id="ARBA00012438"/>
    </source>
</evidence>
<keyword evidence="8" id="KW-0902">Two-component regulatory system</keyword>
<dbReference type="PANTHER" id="PTHR42878:SF7">
    <property type="entry name" value="SENSOR HISTIDINE KINASE GLRK"/>
    <property type="match status" value="1"/>
</dbReference>
<dbReference type="EMBL" id="CP003557">
    <property type="protein sequence ID" value="AFN75347.1"/>
    <property type="molecule type" value="Genomic_DNA"/>
</dbReference>
<dbReference type="InterPro" id="IPR036890">
    <property type="entry name" value="HATPase_C_sf"/>
</dbReference>
<dbReference type="PROSITE" id="PS50109">
    <property type="entry name" value="HIS_KIN"/>
    <property type="match status" value="1"/>
</dbReference>
<dbReference type="InterPro" id="IPR005467">
    <property type="entry name" value="His_kinase_dom"/>
</dbReference>
<dbReference type="SUPFAM" id="SSF55874">
    <property type="entry name" value="ATPase domain of HSP90 chaperone/DNA topoisomerase II/histidine kinase"/>
    <property type="match status" value="1"/>
</dbReference>
<evidence type="ECO:0000256" key="6">
    <source>
        <dbReference type="ARBA" id="ARBA00022777"/>
    </source>
</evidence>
<dbReference type="SMART" id="SM00387">
    <property type="entry name" value="HATPase_c"/>
    <property type="match status" value="1"/>
</dbReference>
<keyword evidence="4" id="KW-0808">Transferase</keyword>
<dbReference type="InterPro" id="IPR003594">
    <property type="entry name" value="HATPase_dom"/>
</dbReference>
<keyword evidence="5" id="KW-0547">Nucleotide-binding</keyword>
<keyword evidence="12" id="KW-1185">Reference proteome</keyword>
<dbReference type="CDD" id="cd00082">
    <property type="entry name" value="HisKA"/>
    <property type="match status" value="1"/>
</dbReference>
<reference evidence="11 12" key="1">
    <citation type="journal article" date="2013" name="PLoS ONE">
        <title>Genomic analysis of Melioribacter roseus, facultatively anaerobic organotrophic bacterium representing a novel deep lineage within Bacteriodetes/Chlorobi group.</title>
        <authorList>
            <person name="Kadnikov V.V."/>
            <person name="Mardanov A.V."/>
            <person name="Podosokorskaya O.A."/>
            <person name="Gavrilov S.N."/>
            <person name="Kublanov I.V."/>
            <person name="Beletsky A.V."/>
            <person name="Bonch-Osmolovskaya E.A."/>
            <person name="Ravin N.V."/>
        </authorList>
    </citation>
    <scope>NUCLEOTIDE SEQUENCE [LARGE SCALE GENOMIC DNA]</scope>
    <source>
        <strain evidence="12">JCM 17771 / P3M-2</strain>
    </source>
</reference>
<dbReference type="PRINTS" id="PR00344">
    <property type="entry name" value="BCTRLSENSOR"/>
</dbReference>
<dbReference type="GO" id="GO:0005524">
    <property type="term" value="F:ATP binding"/>
    <property type="evidence" value="ECO:0007669"/>
    <property type="project" value="UniProtKB-KW"/>
</dbReference>
<dbReference type="Proteomes" id="UP000009011">
    <property type="component" value="Chromosome"/>
</dbReference>
<evidence type="ECO:0000256" key="9">
    <source>
        <dbReference type="SAM" id="Coils"/>
    </source>
</evidence>
<dbReference type="GO" id="GO:0007234">
    <property type="term" value="P:osmosensory signaling via phosphorelay pathway"/>
    <property type="evidence" value="ECO:0007669"/>
    <property type="project" value="TreeGrafter"/>
</dbReference>
<evidence type="ECO:0000256" key="7">
    <source>
        <dbReference type="ARBA" id="ARBA00022840"/>
    </source>
</evidence>
<dbReference type="EC" id="2.7.13.3" evidence="2"/>
<feature type="domain" description="Histidine kinase" evidence="10">
    <location>
        <begin position="182"/>
        <end position="400"/>
    </location>
</feature>
<evidence type="ECO:0000313" key="12">
    <source>
        <dbReference type="Proteomes" id="UP000009011"/>
    </source>
</evidence>
<dbReference type="SMART" id="SM00388">
    <property type="entry name" value="HisKA"/>
    <property type="match status" value="1"/>
</dbReference>
<evidence type="ECO:0000313" key="11">
    <source>
        <dbReference type="EMBL" id="AFN75347.1"/>
    </source>
</evidence>
<dbReference type="KEGG" id="mro:MROS_2117"/>
<evidence type="ECO:0000259" key="10">
    <source>
        <dbReference type="PROSITE" id="PS50109"/>
    </source>
</evidence>
<dbReference type="Pfam" id="PF02518">
    <property type="entry name" value="HATPase_c"/>
    <property type="match status" value="1"/>
</dbReference>
<evidence type="ECO:0000256" key="5">
    <source>
        <dbReference type="ARBA" id="ARBA00022741"/>
    </source>
</evidence>
<protein>
    <recommendedName>
        <fullName evidence="2">histidine kinase</fullName>
        <ecNumber evidence="2">2.7.13.3</ecNumber>
    </recommendedName>
</protein>
<dbReference type="Gene3D" id="1.10.287.130">
    <property type="match status" value="1"/>
</dbReference>